<organism evidence="11 12">
    <name type="scientific">Camellia sinensis var. sinensis</name>
    <name type="common">China tea</name>
    <dbReference type="NCBI Taxonomy" id="542762"/>
    <lineage>
        <taxon>Eukaryota</taxon>
        <taxon>Viridiplantae</taxon>
        <taxon>Streptophyta</taxon>
        <taxon>Embryophyta</taxon>
        <taxon>Tracheophyta</taxon>
        <taxon>Spermatophyta</taxon>
        <taxon>Magnoliopsida</taxon>
        <taxon>eudicotyledons</taxon>
        <taxon>Gunneridae</taxon>
        <taxon>Pentapetalae</taxon>
        <taxon>asterids</taxon>
        <taxon>Ericales</taxon>
        <taxon>Theaceae</taxon>
        <taxon>Camellia</taxon>
    </lineage>
</organism>
<dbReference type="GO" id="GO:0008270">
    <property type="term" value="F:zinc ion binding"/>
    <property type="evidence" value="ECO:0007669"/>
    <property type="project" value="UniProtKB-KW"/>
</dbReference>
<keyword evidence="6" id="KW-0833">Ubl conjugation pathway</keyword>
<evidence type="ECO:0000256" key="9">
    <source>
        <dbReference type="SAM" id="MobiDB-lite"/>
    </source>
</evidence>
<keyword evidence="3" id="KW-0808">Transferase</keyword>
<evidence type="ECO:0000256" key="8">
    <source>
        <dbReference type="PROSITE-ProRule" id="PRU00175"/>
    </source>
</evidence>
<evidence type="ECO:0000313" key="12">
    <source>
        <dbReference type="Proteomes" id="UP000306102"/>
    </source>
</evidence>
<evidence type="ECO:0000256" key="6">
    <source>
        <dbReference type="ARBA" id="ARBA00022786"/>
    </source>
</evidence>
<dbReference type="PANTHER" id="PTHR22937:SF65">
    <property type="entry name" value="E3 UBIQUITIN-PROTEIN LIGASE ARK2C"/>
    <property type="match status" value="1"/>
</dbReference>
<feature type="compositionally biased region" description="Polar residues" evidence="9">
    <location>
        <begin position="429"/>
        <end position="438"/>
    </location>
</feature>
<feature type="region of interest" description="Disordered" evidence="9">
    <location>
        <begin position="412"/>
        <end position="455"/>
    </location>
</feature>
<dbReference type="SMART" id="SM00184">
    <property type="entry name" value="RING"/>
    <property type="match status" value="1"/>
</dbReference>
<dbReference type="AlphaFoldDB" id="A0A4S4DP68"/>
<keyword evidence="12" id="KW-1185">Reference proteome</keyword>
<accession>A0A4S4DP68</accession>
<dbReference type="PANTHER" id="PTHR22937">
    <property type="entry name" value="E3 UBIQUITIN-PROTEIN LIGASE RNF165"/>
    <property type="match status" value="1"/>
</dbReference>
<evidence type="ECO:0000256" key="4">
    <source>
        <dbReference type="ARBA" id="ARBA00022723"/>
    </source>
</evidence>
<dbReference type="Proteomes" id="UP000306102">
    <property type="component" value="Unassembled WGS sequence"/>
</dbReference>
<evidence type="ECO:0000259" key="10">
    <source>
        <dbReference type="PROSITE" id="PS50089"/>
    </source>
</evidence>
<sequence length="796" mass="87388">MVLGHICSCTSRHSFTSCLLCVIIASYEGSQEKTFGGAGILMFCKLNWLLPFLFIGHLPLAFEASVSQLTFPLCVLHKVVSASGFVSSSTPISNCLVIMLLTRNKLHSIHVIKLGYPGGVDVRCNPERQAISSVVDEFVAFNMREDDGTGNCGDPIISVEEGRVAIIRDGKTITGKGDGFMKPDDRFSSVEVDNVVKRIYVVKGGGAEVWEKWAGFVSREMLEIGEKSFPIHAGGSYPDSRACLASYIEGAMEHRHFPNSFRTEMEQGHDRNHLTSEQPYIHMGRAVAPENGSLVYPMDNMLRGGVHCASPWNSESRANEYPSSSFSMEVSHFQPAFSGPSYVPFPQPSAAGNLYLTPENNSGHAHSNYNDRCNIHENEHGLLDSVTGSVRVPFKRKSPGISVACERGSTSRFYGAGSSSSSSELPQEKPTSNHQNIPFGQIGLPHYGGGSLSISGEDSLRNVRSRSRLDLEANPMQTHLPSYSSHHYNSTTHPSNYHGATDLTNMNSDGTTQQWNFNTLSHPAHGMIQTSAEGTNGLSNESNQLLVTGSGTQIGGCHSDTVSSRNLVSSSHYLHAPPIQGAREGRASHSQRSIPSYRAGPSYARSGHEAAPTENSLRSFSETYASGYSRPFSGGWRNSHRNGRPRIAIERFQSISSIVDSHDRIGSEDLMMMDHSSFYASSRNLLDQYRDMRLDIDNMSYEELLALGERMGNVSTGLSEDMISRCLTETLYSSDQDRGEGSCAICIEQYANEEEIGTMKNCGHEYHVRCIREWLLVKKVCPICKAPALTDSLKEE</sequence>
<dbReference type="STRING" id="542762.A0A4S4DP68"/>
<evidence type="ECO:0000256" key="7">
    <source>
        <dbReference type="ARBA" id="ARBA00022833"/>
    </source>
</evidence>
<dbReference type="SUPFAM" id="SSF57850">
    <property type="entry name" value="RING/U-box"/>
    <property type="match status" value="1"/>
</dbReference>
<dbReference type="EMBL" id="SDRB02010703">
    <property type="protein sequence ID" value="THG04850.1"/>
    <property type="molecule type" value="Genomic_DNA"/>
</dbReference>
<proteinExistence type="predicted"/>
<keyword evidence="4" id="KW-0479">Metal-binding</keyword>
<dbReference type="CDD" id="cd16469">
    <property type="entry name" value="RING-H2_RNF24-like"/>
    <property type="match status" value="1"/>
</dbReference>
<dbReference type="InterPro" id="IPR001841">
    <property type="entry name" value="Znf_RING"/>
</dbReference>
<feature type="domain" description="RING-type" evidence="10">
    <location>
        <begin position="743"/>
        <end position="785"/>
    </location>
</feature>
<evidence type="ECO:0000256" key="2">
    <source>
        <dbReference type="ARBA" id="ARBA00012483"/>
    </source>
</evidence>
<evidence type="ECO:0000256" key="3">
    <source>
        <dbReference type="ARBA" id="ARBA00022679"/>
    </source>
</evidence>
<evidence type="ECO:0000256" key="5">
    <source>
        <dbReference type="ARBA" id="ARBA00022771"/>
    </source>
</evidence>
<feature type="region of interest" description="Disordered" evidence="9">
    <location>
        <begin position="578"/>
        <end position="617"/>
    </location>
</feature>
<dbReference type="InterPro" id="IPR013083">
    <property type="entry name" value="Znf_RING/FYVE/PHD"/>
</dbReference>
<keyword evidence="5 8" id="KW-0863">Zinc-finger</keyword>
<dbReference type="InterPro" id="IPR045191">
    <property type="entry name" value="MBR1/2-like"/>
</dbReference>
<keyword evidence="7" id="KW-0862">Zinc</keyword>
<evidence type="ECO:0000313" key="11">
    <source>
        <dbReference type="EMBL" id="THG04850.1"/>
    </source>
</evidence>
<gene>
    <name evidence="11" type="ORF">TEA_003523</name>
</gene>
<dbReference type="PROSITE" id="PS50089">
    <property type="entry name" value="ZF_RING_2"/>
    <property type="match status" value="1"/>
</dbReference>
<comment type="caution">
    <text evidence="11">The sequence shown here is derived from an EMBL/GenBank/DDBJ whole genome shotgun (WGS) entry which is preliminary data.</text>
</comment>
<dbReference type="Pfam" id="PF13639">
    <property type="entry name" value="zf-RING_2"/>
    <property type="match status" value="1"/>
</dbReference>
<protein>
    <recommendedName>
        <fullName evidence="2">RING-type E3 ubiquitin transferase</fullName>
        <ecNumber evidence="2">2.3.2.27</ecNumber>
    </recommendedName>
</protein>
<name>A0A4S4DP68_CAMSN</name>
<reference evidence="11 12" key="1">
    <citation type="journal article" date="2018" name="Proc. Natl. Acad. Sci. U.S.A.">
        <title>Draft genome sequence of Camellia sinensis var. sinensis provides insights into the evolution of the tea genome and tea quality.</title>
        <authorList>
            <person name="Wei C."/>
            <person name="Yang H."/>
            <person name="Wang S."/>
            <person name="Zhao J."/>
            <person name="Liu C."/>
            <person name="Gao L."/>
            <person name="Xia E."/>
            <person name="Lu Y."/>
            <person name="Tai Y."/>
            <person name="She G."/>
            <person name="Sun J."/>
            <person name="Cao H."/>
            <person name="Tong W."/>
            <person name="Gao Q."/>
            <person name="Li Y."/>
            <person name="Deng W."/>
            <person name="Jiang X."/>
            <person name="Wang W."/>
            <person name="Chen Q."/>
            <person name="Zhang S."/>
            <person name="Li H."/>
            <person name="Wu J."/>
            <person name="Wang P."/>
            <person name="Li P."/>
            <person name="Shi C."/>
            <person name="Zheng F."/>
            <person name="Jian J."/>
            <person name="Huang B."/>
            <person name="Shan D."/>
            <person name="Shi M."/>
            <person name="Fang C."/>
            <person name="Yue Y."/>
            <person name="Li F."/>
            <person name="Li D."/>
            <person name="Wei S."/>
            <person name="Han B."/>
            <person name="Jiang C."/>
            <person name="Yin Y."/>
            <person name="Xia T."/>
            <person name="Zhang Z."/>
            <person name="Bennetzen J.L."/>
            <person name="Zhao S."/>
            <person name="Wan X."/>
        </authorList>
    </citation>
    <scope>NUCLEOTIDE SEQUENCE [LARGE SCALE GENOMIC DNA]</scope>
    <source>
        <strain evidence="12">cv. Shuchazao</strain>
        <tissue evidence="11">Leaf</tissue>
    </source>
</reference>
<comment type="catalytic activity">
    <reaction evidence="1">
        <text>S-ubiquitinyl-[E2 ubiquitin-conjugating enzyme]-L-cysteine + [acceptor protein]-L-lysine = [E2 ubiquitin-conjugating enzyme]-L-cysteine + N(6)-ubiquitinyl-[acceptor protein]-L-lysine.</text>
        <dbReference type="EC" id="2.3.2.27"/>
    </reaction>
</comment>
<dbReference type="Gene3D" id="3.30.40.10">
    <property type="entry name" value="Zinc/RING finger domain, C3HC4 (zinc finger)"/>
    <property type="match status" value="1"/>
</dbReference>
<dbReference type="EC" id="2.3.2.27" evidence="2"/>
<dbReference type="GO" id="GO:0061630">
    <property type="term" value="F:ubiquitin protein ligase activity"/>
    <property type="evidence" value="ECO:0007669"/>
    <property type="project" value="UniProtKB-EC"/>
</dbReference>
<evidence type="ECO:0000256" key="1">
    <source>
        <dbReference type="ARBA" id="ARBA00000900"/>
    </source>
</evidence>